<dbReference type="PATRIC" id="fig|1423727.3.peg.1271"/>
<evidence type="ECO:0000259" key="6">
    <source>
        <dbReference type="Pfam" id="PF07992"/>
    </source>
</evidence>
<keyword evidence="8" id="KW-1185">Reference proteome</keyword>
<dbReference type="Gene3D" id="3.50.50.100">
    <property type="match status" value="1"/>
</dbReference>
<dbReference type="InterPro" id="IPR023753">
    <property type="entry name" value="FAD/NAD-binding_dom"/>
</dbReference>
<dbReference type="Pfam" id="PF07992">
    <property type="entry name" value="Pyr_redox_2"/>
    <property type="match status" value="1"/>
</dbReference>
<evidence type="ECO:0000256" key="1">
    <source>
        <dbReference type="ARBA" id="ARBA00001974"/>
    </source>
</evidence>
<evidence type="ECO:0000256" key="2">
    <source>
        <dbReference type="ARBA" id="ARBA00005272"/>
    </source>
</evidence>
<dbReference type="GO" id="GO:0003955">
    <property type="term" value="F:NAD(P)H dehydrogenase (quinone) activity"/>
    <property type="evidence" value="ECO:0007669"/>
    <property type="project" value="TreeGrafter"/>
</dbReference>
<dbReference type="AlphaFoldDB" id="A0A0R2B7X3"/>
<comment type="caution">
    <text evidence="7">The sequence shown here is derived from an EMBL/GenBank/DDBJ whole genome shotgun (WGS) entry which is preliminary data.</text>
</comment>
<dbReference type="EMBL" id="AYZQ01000003">
    <property type="protein sequence ID" value="KRM71596.1"/>
    <property type="molecule type" value="Genomic_DNA"/>
</dbReference>
<dbReference type="PANTHER" id="PTHR42913:SF3">
    <property type="entry name" value="64 KDA MITOCHONDRIAL NADH DEHYDROGENASE (EUROFUNG)"/>
    <property type="match status" value="1"/>
</dbReference>
<evidence type="ECO:0000313" key="8">
    <source>
        <dbReference type="Proteomes" id="UP000051672"/>
    </source>
</evidence>
<keyword evidence="5" id="KW-0560">Oxidoreductase</keyword>
<dbReference type="SUPFAM" id="SSF51905">
    <property type="entry name" value="FAD/NAD(P)-binding domain"/>
    <property type="match status" value="2"/>
</dbReference>
<gene>
    <name evidence="7" type="ORF">FC34_GL001250</name>
</gene>
<comment type="cofactor">
    <cofactor evidence="1">
        <name>FAD</name>
        <dbReference type="ChEBI" id="CHEBI:57692"/>
    </cofactor>
</comment>
<evidence type="ECO:0000256" key="3">
    <source>
        <dbReference type="ARBA" id="ARBA00022630"/>
    </source>
</evidence>
<name>A0A0R2B7X3_9LACO</name>
<comment type="similarity">
    <text evidence="2">Belongs to the NADH dehydrogenase family.</text>
</comment>
<accession>A0A0R2B7X3</accession>
<organism evidence="7 8">
    <name type="scientific">Lacticaseibacillus brantae DSM 23927</name>
    <dbReference type="NCBI Taxonomy" id="1423727"/>
    <lineage>
        <taxon>Bacteria</taxon>
        <taxon>Bacillati</taxon>
        <taxon>Bacillota</taxon>
        <taxon>Bacilli</taxon>
        <taxon>Lactobacillales</taxon>
        <taxon>Lactobacillaceae</taxon>
        <taxon>Lacticaseibacillus</taxon>
    </lineage>
</organism>
<dbReference type="RefSeq" id="WP_057894548.1">
    <property type="nucleotide sequence ID" value="NZ_AYZQ01000003.1"/>
</dbReference>
<dbReference type="PANTHER" id="PTHR42913">
    <property type="entry name" value="APOPTOSIS-INDUCING FACTOR 1"/>
    <property type="match status" value="1"/>
</dbReference>
<keyword evidence="4" id="KW-0274">FAD</keyword>
<dbReference type="GO" id="GO:0019646">
    <property type="term" value="P:aerobic electron transport chain"/>
    <property type="evidence" value="ECO:0007669"/>
    <property type="project" value="TreeGrafter"/>
</dbReference>
<dbReference type="PRINTS" id="PR00368">
    <property type="entry name" value="FADPNR"/>
</dbReference>
<dbReference type="InterPro" id="IPR051169">
    <property type="entry name" value="NADH-Q_oxidoreductase"/>
</dbReference>
<reference evidence="7 8" key="1">
    <citation type="journal article" date="2015" name="Genome Announc.">
        <title>Expanding the biotechnology potential of lactobacilli through comparative genomics of 213 strains and associated genera.</title>
        <authorList>
            <person name="Sun Z."/>
            <person name="Harris H.M."/>
            <person name="McCann A."/>
            <person name="Guo C."/>
            <person name="Argimon S."/>
            <person name="Zhang W."/>
            <person name="Yang X."/>
            <person name="Jeffery I.B."/>
            <person name="Cooney J.C."/>
            <person name="Kagawa T.F."/>
            <person name="Liu W."/>
            <person name="Song Y."/>
            <person name="Salvetti E."/>
            <person name="Wrobel A."/>
            <person name="Rasinkangas P."/>
            <person name="Parkhill J."/>
            <person name="Rea M.C."/>
            <person name="O'Sullivan O."/>
            <person name="Ritari J."/>
            <person name="Douillard F.P."/>
            <person name="Paul Ross R."/>
            <person name="Yang R."/>
            <person name="Briner A.E."/>
            <person name="Felis G.E."/>
            <person name="de Vos W.M."/>
            <person name="Barrangou R."/>
            <person name="Klaenhammer T.R."/>
            <person name="Caufield P.W."/>
            <person name="Cui Y."/>
            <person name="Zhang H."/>
            <person name="O'Toole P.W."/>
        </authorList>
    </citation>
    <scope>NUCLEOTIDE SEQUENCE [LARGE SCALE GENOMIC DNA]</scope>
    <source>
        <strain evidence="7 8">DSM 23927</strain>
    </source>
</reference>
<dbReference type="OrthoDB" id="9781621at2"/>
<feature type="domain" description="FAD/NAD(P)-binding" evidence="6">
    <location>
        <begin position="3"/>
        <end position="317"/>
    </location>
</feature>
<evidence type="ECO:0000256" key="4">
    <source>
        <dbReference type="ARBA" id="ARBA00022827"/>
    </source>
</evidence>
<dbReference type="STRING" id="1423727.FC34_GL001250"/>
<proteinExistence type="inferred from homology"/>
<dbReference type="Proteomes" id="UP000051672">
    <property type="component" value="Unassembled WGS sequence"/>
</dbReference>
<evidence type="ECO:0000256" key="5">
    <source>
        <dbReference type="ARBA" id="ARBA00023002"/>
    </source>
</evidence>
<keyword evidence="3" id="KW-0285">Flavoprotein</keyword>
<sequence length="397" mass="43465">MSRIVVLGAGYAGMRAIKFLQKDLPASDDLILVNDSPIHTEKTNLHEVAAGTIAPVKITYSIEDVISKRVKFQIGKVTKVDVDAKQVLFDDGTTLTYDYVIIALGFRSEDFGLKGASDNALPLYDIESAEAIQKHIEDQIKHYAQTKDENALNVIVCGAGFTGIELVGELTRSLPRLAKKYNTPEPKITNIEMATQILPMFDQGLATYAVDFLKNKGVNLLTGAKISEIEPNAVVYSENDEEKRAYGNTIIWTVGVSGSDVIADSGFDQKRNRVVVSKNLNLDAHPEVFIVGDVSAVMDPDSNRPYPTTAQISLKQGEYAAKNIAHAEKGESLEDFSYESLGTVASLSEVNAIGEVGKRKLKGYPASVLKKIITNRSLLEDANFGTMLKKGRYDIYH</sequence>
<protein>
    <submittedName>
        <fullName evidence="7">NADH dehydrogenase</fullName>
    </submittedName>
</protein>
<evidence type="ECO:0000313" key="7">
    <source>
        <dbReference type="EMBL" id="KRM71596.1"/>
    </source>
</evidence>
<dbReference type="InterPro" id="IPR036188">
    <property type="entry name" value="FAD/NAD-bd_sf"/>
</dbReference>